<keyword evidence="2" id="KW-0689">Ribosomal protein</keyword>
<keyword evidence="2" id="KW-0687">Ribonucleoprotein</keyword>
<protein>
    <submittedName>
        <fullName evidence="2">Ribosomal protein S18 acetylase RimI</fullName>
    </submittedName>
</protein>
<accession>A0A1M6ACH9</accession>
<sequence>MEIFRATEITEDIVTAFGELIPQLCPSCKPPSKKDLDEIVHSENTVLFLAREKEVIGALTLVFYRIPTGIKVWVEDVVVDESMRGKGIAKQLTQHAIDFAANRGVSQIDLTSSPTRIAANKLYQKLGFEKRDTNAYRIKL</sequence>
<organism evidence="2 3">
    <name type="scientific">Arenibacter nanhaiticus</name>
    <dbReference type="NCBI Taxonomy" id="558155"/>
    <lineage>
        <taxon>Bacteria</taxon>
        <taxon>Pseudomonadati</taxon>
        <taxon>Bacteroidota</taxon>
        <taxon>Flavobacteriia</taxon>
        <taxon>Flavobacteriales</taxon>
        <taxon>Flavobacteriaceae</taxon>
        <taxon>Arenibacter</taxon>
    </lineage>
</organism>
<dbReference type="GO" id="GO:0005840">
    <property type="term" value="C:ribosome"/>
    <property type="evidence" value="ECO:0007669"/>
    <property type="project" value="UniProtKB-KW"/>
</dbReference>
<evidence type="ECO:0000313" key="3">
    <source>
        <dbReference type="Proteomes" id="UP000184231"/>
    </source>
</evidence>
<gene>
    <name evidence="2" type="ORF">SAMN04487911_101171</name>
</gene>
<feature type="domain" description="N-acetyltransferase" evidence="1">
    <location>
        <begin position="1"/>
        <end position="140"/>
    </location>
</feature>
<dbReference type="InterPro" id="IPR016181">
    <property type="entry name" value="Acyl_CoA_acyltransferase"/>
</dbReference>
<dbReference type="PANTHER" id="PTHR43072:SF60">
    <property type="entry name" value="L-2,4-DIAMINOBUTYRIC ACID ACETYLTRANSFERASE"/>
    <property type="match status" value="1"/>
</dbReference>
<dbReference type="AlphaFoldDB" id="A0A1M6ACH9"/>
<dbReference type="CDD" id="cd04301">
    <property type="entry name" value="NAT_SF"/>
    <property type="match status" value="1"/>
</dbReference>
<dbReference type="SUPFAM" id="SSF55729">
    <property type="entry name" value="Acyl-CoA N-acyltransferases (Nat)"/>
    <property type="match status" value="1"/>
</dbReference>
<dbReference type="Gene3D" id="3.40.630.30">
    <property type="match status" value="1"/>
</dbReference>
<dbReference type="Proteomes" id="UP000184231">
    <property type="component" value="Unassembled WGS sequence"/>
</dbReference>
<dbReference type="InterPro" id="IPR000182">
    <property type="entry name" value="GNAT_dom"/>
</dbReference>
<dbReference type="OrthoDB" id="9792929at2"/>
<evidence type="ECO:0000313" key="2">
    <source>
        <dbReference type="EMBL" id="SHI34119.1"/>
    </source>
</evidence>
<proteinExistence type="predicted"/>
<dbReference type="GO" id="GO:0016747">
    <property type="term" value="F:acyltransferase activity, transferring groups other than amino-acyl groups"/>
    <property type="evidence" value="ECO:0007669"/>
    <property type="project" value="InterPro"/>
</dbReference>
<dbReference type="RefSeq" id="WP_072762739.1">
    <property type="nucleotide sequence ID" value="NZ_FQYX01000001.1"/>
</dbReference>
<evidence type="ECO:0000259" key="1">
    <source>
        <dbReference type="PROSITE" id="PS51186"/>
    </source>
</evidence>
<keyword evidence="3" id="KW-1185">Reference proteome</keyword>
<reference evidence="3" key="1">
    <citation type="submission" date="2016-11" db="EMBL/GenBank/DDBJ databases">
        <authorList>
            <person name="Varghese N."/>
            <person name="Submissions S."/>
        </authorList>
    </citation>
    <scope>NUCLEOTIDE SEQUENCE [LARGE SCALE GENOMIC DNA]</scope>
    <source>
        <strain evidence="3">CGMCC 1.8863</strain>
    </source>
</reference>
<dbReference type="PANTHER" id="PTHR43072">
    <property type="entry name" value="N-ACETYLTRANSFERASE"/>
    <property type="match status" value="1"/>
</dbReference>
<dbReference type="EMBL" id="FQYX01000001">
    <property type="protein sequence ID" value="SHI34119.1"/>
    <property type="molecule type" value="Genomic_DNA"/>
</dbReference>
<dbReference type="PROSITE" id="PS51186">
    <property type="entry name" value="GNAT"/>
    <property type="match status" value="1"/>
</dbReference>
<dbReference type="Pfam" id="PF00583">
    <property type="entry name" value="Acetyltransf_1"/>
    <property type="match status" value="1"/>
</dbReference>
<dbReference type="STRING" id="558155.SAMN04487911_101171"/>
<name>A0A1M6ACH9_9FLAO</name>